<accession>A0A6P8L446</accession>
<dbReference type="AlphaFoldDB" id="A0A6P8L446"/>
<organism evidence="1 2">
    <name type="scientific">Drosophila mauritiana</name>
    <name type="common">Fruit fly</name>
    <dbReference type="NCBI Taxonomy" id="7226"/>
    <lineage>
        <taxon>Eukaryota</taxon>
        <taxon>Metazoa</taxon>
        <taxon>Ecdysozoa</taxon>
        <taxon>Arthropoda</taxon>
        <taxon>Hexapoda</taxon>
        <taxon>Insecta</taxon>
        <taxon>Pterygota</taxon>
        <taxon>Neoptera</taxon>
        <taxon>Endopterygota</taxon>
        <taxon>Diptera</taxon>
        <taxon>Brachycera</taxon>
        <taxon>Muscomorpha</taxon>
        <taxon>Ephydroidea</taxon>
        <taxon>Drosophilidae</taxon>
        <taxon>Drosophila</taxon>
        <taxon>Sophophora</taxon>
    </lineage>
</organism>
<name>A0A6P8L446_DROMA</name>
<reference evidence="2" key="1">
    <citation type="submission" date="2025-08" db="UniProtKB">
        <authorList>
            <consortium name="RefSeq"/>
        </authorList>
    </citation>
    <scope>IDENTIFICATION</scope>
    <source>
        <strain evidence="2">Mau12</strain>
        <tissue evidence="2">Whole Body</tissue>
    </source>
</reference>
<keyword evidence="1" id="KW-1185">Reference proteome</keyword>
<dbReference type="RefSeq" id="XP_033172757.1">
    <property type="nucleotide sequence ID" value="XM_033316866.1"/>
</dbReference>
<evidence type="ECO:0000313" key="1">
    <source>
        <dbReference type="Proteomes" id="UP000515162"/>
    </source>
</evidence>
<gene>
    <name evidence="2" type="primary">LOC117149970</name>
</gene>
<proteinExistence type="predicted"/>
<dbReference type="GeneID" id="117149970"/>
<dbReference type="Proteomes" id="UP000515162">
    <property type="component" value="Unplaced"/>
</dbReference>
<protein>
    <submittedName>
        <fullName evidence="2">Dynein heavy chain 2, axonemal-like isoform X2</fullName>
    </submittedName>
</protein>
<evidence type="ECO:0000313" key="2">
    <source>
        <dbReference type="RefSeq" id="XP_033172757.1"/>
    </source>
</evidence>
<sequence length="224" mass="25924">MESTGTDRGSEIAGLVEYVKKITFLYSLDHRDWNAKVINVIRIWLINSKELVLTIFYDCDVLTGCLGFPVASVIDLCYFIRTSKEIISIHSFHDMVNFGTVQDDVDGCLLKILELIYAPIFRNFMEWGDNVKQRFCTSLDKFLGILTAIYFKMSGMTVLYVPYVVKEIAKEISSYDREFVKNLECIAVSWATLIRILLNDKTLTSPNEYISVGDEFEFWLYRCF</sequence>